<organism evidence="2 3">
    <name type="scientific">Amorphotheca resinae ATCC 22711</name>
    <dbReference type="NCBI Taxonomy" id="857342"/>
    <lineage>
        <taxon>Eukaryota</taxon>
        <taxon>Fungi</taxon>
        <taxon>Dikarya</taxon>
        <taxon>Ascomycota</taxon>
        <taxon>Pezizomycotina</taxon>
        <taxon>Leotiomycetes</taxon>
        <taxon>Helotiales</taxon>
        <taxon>Amorphothecaceae</taxon>
        <taxon>Amorphotheca</taxon>
    </lineage>
</organism>
<sequence length="83" mass="9325">MRWVRLLTHSNRFAFYINTCFGYNNTLISGTHAPCSKRPVPSHMSLNYMIHMYLCVPSSTIAVLVIKICGCPPQSAARPVRIA</sequence>
<proteinExistence type="predicted"/>
<reference evidence="2 3" key="1">
    <citation type="journal article" date="2018" name="New Phytol.">
        <title>Comparative genomics and transcriptomics depict ericoid mycorrhizal fungi as versatile saprotrophs and plant mutualists.</title>
        <authorList>
            <person name="Martino E."/>
            <person name="Morin E."/>
            <person name="Grelet G.A."/>
            <person name="Kuo A."/>
            <person name="Kohler A."/>
            <person name="Daghino S."/>
            <person name="Barry K.W."/>
            <person name="Cichocki N."/>
            <person name="Clum A."/>
            <person name="Dockter R.B."/>
            <person name="Hainaut M."/>
            <person name="Kuo R.C."/>
            <person name="LaButti K."/>
            <person name="Lindahl B.D."/>
            <person name="Lindquist E.A."/>
            <person name="Lipzen A."/>
            <person name="Khouja H.R."/>
            <person name="Magnuson J."/>
            <person name="Murat C."/>
            <person name="Ohm R.A."/>
            <person name="Singer S.W."/>
            <person name="Spatafora J.W."/>
            <person name="Wang M."/>
            <person name="Veneault-Fourrey C."/>
            <person name="Henrissat B."/>
            <person name="Grigoriev I.V."/>
            <person name="Martin F.M."/>
            <person name="Perotto S."/>
        </authorList>
    </citation>
    <scope>NUCLEOTIDE SEQUENCE [LARGE SCALE GENOMIC DNA]</scope>
    <source>
        <strain evidence="2 3">ATCC 22711</strain>
    </source>
</reference>
<gene>
    <name evidence="2" type="ORF">M430DRAFT_181370</name>
</gene>
<dbReference type="Proteomes" id="UP000241818">
    <property type="component" value="Unassembled WGS sequence"/>
</dbReference>
<accession>A0A2T3ARF9</accession>
<evidence type="ECO:0000313" key="2">
    <source>
        <dbReference type="EMBL" id="PSS08959.1"/>
    </source>
</evidence>
<dbReference type="RefSeq" id="XP_024717257.1">
    <property type="nucleotide sequence ID" value="XM_024863799.1"/>
</dbReference>
<evidence type="ECO:0000256" key="1">
    <source>
        <dbReference type="SAM" id="Phobius"/>
    </source>
</evidence>
<evidence type="ECO:0000313" key="3">
    <source>
        <dbReference type="Proteomes" id="UP000241818"/>
    </source>
</evidence>
<dbReference type="EMBL" id="KZ679017">
    <property type="protein sequence ID" value="PSS08959.1"/>
    <property type="molecule type" value="Genomic_DNA"/>
</dbReference>
<keyword evidence="1" id="KW-1133">Transmembrane helix</keyword>
<feature type="transmembrane region" description="Helical" evidence="1">
    <location>
        <begin position="46"/>
        <end position="66"/>
    </location>
</feature>
<dbReference type="GeneID" id="36571880"/>
<name>A0A2T3ARF9_AMORE</name>
<keyword evidence="3" id="KW-1185">Reference proteome</keyword>
<dbReference type="AlphaFoldDB" id="A0A2T3ARF9"/>
<protein>
    <submittedName>
        <fullName evidence="2">Uncharacterized protein</fullName>
    </submittedName>
</protein>
<dbReference type="InParanoid" id="A0A2T3ARF9"/>
<keyword evidence="1" id="KW-0812">Transmembrane</keyword>
<keyword evidence="1" id="KW-0472">Membrane</keyword>